<dbReference type="InterPro" id="IPR047234">
    <property type="entry name" value="GRAF_fam"/>
</dbReference>
<sequence length="162" mass="18189">MGLPALEFSDSLLDNPAFRERLRCHETELERTNKFIKELIKDGNMLISALKHLSASVQKFSKSLQEFQFECIGDTETDDEVNVAQSFKEFSQLLDTLEEERRRLVSRHPLLKCQRTAQFDMSGLPAAMVGSSGSPCYICQPLASFWALSVSPIEGSDELVLG</sequence>
<evidence type="ECO:0000313" key="2">
    <source>
        <dbReference type="Ensembl" id="ENSPKIP00000035117.1"/>
    </source>
</evidence>
<dbReference type="AlphaFoldDB" id="A0A3B3SWI1"/>
<reference evidence="2" key="1">
    <citation type="submission" date="2025-08" db="UniProtKB">
        <authorList>
            <consortium name="Ensembl"/>
        </authorList>
    </citation>
    <scope>IDENTIFICATION</scope>
</reference>
<accession>A0A3B3SWI1</accession>
<dbReference type="InterPro" id="IPR004148">
    <property type="entry name" value="BAR_dom"/>
</dbReference>
<keyword evidence="3" id="KW-1185">Reference proteome</keyword>
<protein>
    <recommendedName>
        <fullName evidence="1">BAR domain-containing protein</fullName>
    </recommendedName>
</protein>
<dbReference type="Ensembl" id="ENSPKIT00000016043.1">
    <property type="protein sequence ID" value="ENSPKIP00000035117.1"/>
    <property type="gene ID" value="ENSPKIG00000014187.1"/>
</dbReference>
<dbReference type="Proteomes" id="UP000261540">
    <property type="component" value="Unplaced"/>
</dbReference>
<dbReference type="GO" id="GO:0005737">
    <property type="term" value="C:cytoplasm"/>
    <property type="evidence" value="ECO:0007669"/>
    <property type="project" value="InterPro"/>
</dbReference>
<dbReference type="PANTHER" id="PTHR12552:SF3">
    <property type="entry name" value="RHO GTPASE-ACTIVATING PROTEIN 42"/>
    <property type="match status" value="1"/>
</dbReference>
<evidence type="ECO:0000313" key="3">
    <source>
        <dbReference type="Proteomes" id="UP000261540"/>
    </source>
</evidence>
<dbReference type="GeneTree" id="ENSGT00940000155492"/>
<dbReference type="InterPro" id="IPR027267">
    <property type="entry name" value="AH/BAR_dom_sf"/>
</dbReference>
<feature type="domain" description="BAR" evidence="1">
    <location>
        <begin position="6"/>
        <end position="106"/>
    </location>
</feature>
<proteinExistence type="predicted"/>
<dbReference type="Pfam" id="PF16746">
    <property type="entry name" value="BAR_3"/>
    <property type="match status" value="1"/>
</dbReference>
<evidence type="ECO:0000259" key="1">
    <source>
        <dbReference type="Pfam" id="PF16746"/>
    </source>
</evidence>
<dbReference type="SUPFAM" id="SSF103657">
    <property type="entry name" value="BAR/IMD domain-like"/>
    <property type="match status" value="1"/>
</dbReference>
<dbReference type="FunFam" id="1.20.1270.60:FF:000074">
    <property type="entry name" value="Rho GTPase-activating protein 42"/>
    <property type="match status" value="1"/>
</dbReference>
<dbReference type="Gene3D" id="1.20.1270.60">
    <property type="entry name" value="Arfaptin homology (AH) domain/BAR domain"/>
    <property type="match status" value="1"/>
</dbReference>
<organism evidence="2 3">
    <name type="scientific">Paramormyrops kingsleyae</name>
    <dbReference type="NCBI Taxonomy" id="1676925"/>
    <lineage>
        <taxon>Eukaryota</taxon>
        <taxon>Metazoa</taxon>
        <taxon>Chordata</taxon>
        <taxon>Craniata</taxon>
        <taxon>Vertebrata</taxon>
        <taxon>Euteleostomi</taxon>
        <taxon>Actinopterygii</taxon>
        <taxon>Neopterygii</taxon>
        <taxon>Teleostei</taxon>
        <taxon>Osteoglossocephala</taxon>
        <taxon>Osteoglossomorpha</taxon>
        <taxon>Osteoglossiformes</taxon>
        <taxon>Mormyridae</taxon>
        <taxon>Paramormyrops</taxon>
    </lineage>
</organism>
<name>A0A3B3SWI1_9TELE</name>
<dbReference type="GO" id="GO:0005096">
    <property type="term" value="F:GTPase activator activity"/>
    <property type="evidence" value="ECO:0007669"/>
    <property type="project" value="InterPro"/>
</dbReference>
<dbReference type="PANTHER" id="PTHR12552">
    <property type="entry name" value="OLIGOPHRENIN 1"/>
    <property type="match status" value="1"/>
</dbReference>
<reference evidence="2" key="2">
    <citation type="submission" date="2025-09" db="UniProtKB">
        <authorList>
            <consortium name="Ensembl"/>
        </authorList>
    </citation>
    <scope>IDENTIFICATION</scope>
</reference>